<organism evidence="1 2">
    <name type="scientific">Scleroderma citrinum Foug A</name>
    <dbReference type="NCBI Taxonomy" id="1036808"/>
    <lineage>
        <taxon>Eukaryota</taxon>
        <taxon>Fungi</taxon>
        <taxon>Dikarya</taxon>
        <taxon>Basidiomycota</taxon>
        <taxon>Agaricomycotina</taxon>
        <taxon>Agaricomycetes</taxon>
        <taxon>Agaricomycetidae</taxon>
        <taxon>Boletales</taxon>
        <taxon>Sclerodermatineae</taxon>
        <taxon>Sclerodermataceae</taxon>
        <taxon>Scleroderma</taxon>
    </lineage>
</organism>
<dbReference type="EMBL" id="KN822092">
    <property type="protein sequence ID" value="KIM58047.1"/>
    <property type="molecule type" value="Genomic_DNA"/>
</dbReference>
<dbReference type="AlphaFoldDB" id="A0A0C3A042"/>
<evidence type="ECO:0000313" key="2">
    <source>
        <dbReference type="Proteomes" id="UP000053989"/>
    </source>
</evidence>
<reference evidence="1 2" key="1">
    <citation type="submission" date="2014-04" db="EMBL/GenBank/DDBJ databases">
        <authorList>
            <consortium name="DOE Joint Genome Institute"/>
            <person name="Kuo A."/>
            <person name="Kohler A."/>
            <person name="Nagy L.G."/>
            <person name="Floudas D."/>
            <person name="Copeland A."/>
            <person name="Barry K.W."/>
            <person name="Cichocki N."/>
            <person name="Veneault-Fourrey C."/>
            <person name="LaButti K."/>
            <person name="Lindquist E.A."/>
            <person name="Lipzen A."/>
            <person name="Lundell T."/>
            <person name="Morin E."/>
            <person name="Murat C."/>
            <person name="Sun H."/>
            <person name="Tunlid A."/>
            <person name="Henrissat B."/>
            <person name="Grigoriev I.V."/>
            <person name="Hibbett D.S."/>
            <person name="Martin F."/>
            <person name="Nordberg H.P."/>
            <person name="Cantor M.N."/>
            <person name="Hua S.X."/>
        </authorList>
    </citation>
    <scope>NUCLEOTIDE SEQUENCE [LARGE SCALE GENOMIC DNA]</scope>
    <source>
        <strain evidence="1 2">Foug A</strain>
    </source>
</reference>
<dbReference type="InParanoid" id="A0A0C3A042"/>
<sequence length="194" mass="20821">MPVIFIPSTQFAMLFVSPTSPPVSPSSPMATTFLIDQRRQLDVVSQLLKQLGECTQTAEQLINLMCYTPSSNFLPSSPTSSASSFSKLTTSSKAHPSPVFRKPELSIYMSLPAQPQHFAPHQPTSSLVSGPHPINPNSSINPNGPIGTFVPGELTLNGHAQHVYNGFVYDIPLPSETGQLYLITVGHHVGIVAG</sequence>
<gene>
    <name evidence="1" type="ORF">SCLCIDRAFT_28417</name>
</gene>
<evidence type="ECO:0000313" key="1">
    <source>
        <dbReference type="EMBL" id="KIM58047.1"/>
    </source>
</evidence>
<name>A0A0C3A042_9AGAM</name>
<dbReference type="HOGENOM" id="CLU_131107_0_0_1"/>
<accession>A0A0C3A042</accession>
<dbReference type="Proteomes" id="UP000053989">
    <property type="component" value="Unassembled WGS sequence"/>
</dbReference>
<protein>
    <submittedName>
        <fullName evidence="1">Uncharacterized protein</fullName>
    </submittedName>
</protein>
<proteinExistence type="predicted"/>
<reference evidence="2" key="2">
    <citation type="submission" date="2015-01" db="EMBL/GenBank/DDBJ databases">
        <title>Evolutionary Origins and Diversification of the Mycorrhizal Mutualists.</title>
        <authorList>
            <consortium name="DOE Joint Genome Institute"/>
            <consortium name="Mycorrhizal Genomics Consortium"/>
            <person name="Kohler A."/>
            <person name="Kuo A."/>
            <person name="Nagy L.G."/>
            <person name="Floudas D."/>
            <person name="Copeland A."/>
            <person name="Barry K.W."/>
            <person name="Cichocki N."/>
            <person name="Veneault-Fourrey C."/>
            <person name="LaButti K."/>
            <person name="Lindquist E.A."/>
            <person name="Lipzen A."/>
            <person name="Lundell T."/>
            <person name="Morin E."/>
            <person name="Murat C."/>
            <person name="Riley R."/>
            <person name="Ohm R."/>
            <person name="Sun H."/>
            <person name="Tunlid A."/>
            <person name="Henrissat B."/>
            <person name="Grigoriev I.V."/>
            <person name="Hibbett D.S."/>
            <person name="Martin F."/>
        </authorList>
    </citation>
    <scope>NUCLEOTIDE SEQUENCE [LARGE SCALE GENOMIC DNA]</scope>
    <source>
        <strain evidence="2">Foug A</strain>
    </source>
</reference>
<dbReference type="OrthoDB" id="2671857at2759"/>
<keyword evidence="2" id="KW-1185">Reference proteome</keyword>